<comment type="caution">
    <text evidence="1">The sequence shown here is derived from an EMBL/GenBank/DDBJ whole genome shotgun (WGS) entry which is preliminary data.</text>
</comment>
<protein>
    <submittedName>
        <fullName evidence="1">Uncharacterized protein</fullName>
    </submittedName>
</protein>
<gene>
    <name evidence="1" type="ORF">BJ971_004861</name>
</gene>
<accession>A0A7W7I0V1</accession>
<proteinExistence type="predicted"/>
<evidence type="ECO:0000313" key="2">
    <source>
        <dbReference type="Proteomes" id="UP000578112"/>
    </source>
</evidence>
<keyword evidence="2" id="KW-1185">Reference proteome</keyword>
<dbReference type="EMBL" id="JACHNH010000001">
    <property type="protein sequence ID" value="MBB4764305.1"/>
    <property type="molecule type" value="Genomic_DNA"/>
</dbReference>
<sequence length="189" mass="18706">MQGAVGIVAAAATVVGGIAVSSGVMWQASSAAFTASTSNAADAWNAGTVGLADDDTSTAMFTANNLRPGSTGSKCIKLTYNGSLSGSVKLYSSAVSGALAPYVDLVIEEGTGGDFGTCTGFTPTGTDFTGTLAAFGTGKTDFTTGVGTFAPSGPAQTRTYRFNYTVNAATPDAAQGTGANATFNWQAAS</sequence>
<reference evidence="1 2" key="1">
    <citation type="submission" date="2020-08" db="EMBL/GenBank/DDBJ databases">
        <title>Sequencing the genomes of 1000 actinobacteria strains.</title>
        <authorList>
            <person name="Klenk H.-P."/>
        </authorList>
    </citation>
    <scope>NUCLEOTIDE SEQUENCE [LARGE SCALE GENOMIC DNA]</scope>
    <source>
        <strain evidence="1 2">DSM 43149</strain>
    </source>
</reference>
<name>A0A7W7I0V1_9ACTN</name>
<dbReference type="Proteomes" id="UP000578112">
    <property type="component" value="Unassembled WGS sequence"/>
</dbReference>
<dbReference type="RefSeq" id="WP_184995509.1">
    <property type="nucleotide sequence ID" value="NZ_BOMK01000048.1"/>
</dbReference>
<evidence type="ECO:0000313" key="1">
    <source>
        <dbReference type="EMBL" id="MBB4764305.1"/>
    </source>
</evidence>
<dbReference type="AlphaFoldDB" id="A0A7W7I0V1"/>
<organism evidence="1 2">
    <name type="scientific">Actinoplanes digitatis</name>
    <dbReference type="NCBI Taxonomy" id="1868"/>
    <lineage>
        <taxon>Bacteria</taxon>
        <taxon>Bacillati</taxon>
        <taxon>Actinomycetota</taxon>
        <taxon>Actinomycetes</taxon>
        <taxon>Micromonosporales</taxon>
        <taxon>Micromonosporaceae</taxon>
        <taxon>Actinoplanes</taxon>
    </lineage>
</organism>